<dbReference type="Pfam" id="PF08402">
    <property type="entry name" value="TOBE_2"/>
    <property type="match status" value="1"/>
</dbReference>
<organism evidence="6 7">
    <name type="scientific">Lampropedia aestuarii</name>
    <dbReference type="NCBI Taxonomy" id="2562762"/>
    <lineage>
        <taxon>Bacteria</taxon>
        <taxon>Pseudomonadati</taxon>
        <taxon>Pseudomonadota</taxon>
        <taxon>Betaproteobacteria</taxon>
        <taxon>Burkholderiales</taxon>
        <taxon>Comamonadaceae</taxon>
        <taxon>Lampropedia</taxon>
    </lineage>
</organism>
<dbReference type="PANTHER" id="PTHR42781">
    <property type="entry name" value="SPERMIDINE/PUTRESCINE IMPORT ATP-BINDING PROTEIN POTA"/>
    <property type="match status" value="1"/>
</dbReference>
<dbReference type="SUPFAM" id="SSF52540">
    <property type="entry name" value="P-loop containing nucleoside triphosphate hydrolases"/>
    <property type="match status" value="1"/>
</dbReference>
<dbReference type="RefSeq" id="WP_136406206.1">
    <property type="nucleotide sequence ID" value="NZ_JARXRQ010000010.1"/>
</dbReference>
<dbReference type="EMBL" id="SSWX01000009">
    <property type="protein sequence ID" value="THJ33671.1"/>
    <property type="molecule type" value="Genomic_DNA"/>
</dbReference>
<keyword evidence="3" id="KW-0547">Nucleotide-binding</keyword>
<sequence>MAQLNPYKPPVLGDKPLLQLKQLRRSYGHQAVVKDLDLQVSQGQFLALLGPSGCGKTTTLRMVAGFEQPDAGSIHLDGVVLANATHSVPAEQRGMGMVFQSYALWPHMTVGDNVGYALKLRGVKGQDYGRAIEQALAQVELAEKRDAMPHELSGGQKQRVALARCIAAEPRVILLDEPLANLDRHLRHTMEDAFRRLHRQSGATLIYVTHDQAEAMALADEVAVMHQGQLVQRGTPQQIYRQPRTPWLARFIGQGSVLKAEACGALANMARTEGQCIADSALLHQAIRWALPDSRKAQRQILVRPEHVRVLEPSPHADGPAPDSLAACVVDCVFKGERYQLMLRLAHAAEPHLMVFSHKPHAIGALVGVVIEQAWTLVSGA</sequence>
<evidence type="ECO:0000256" key="3">
    <source>
        <dbReference type="ARBA" id="ARBA00022741"/>
    </source>
</evidence>
<evidence type="ECO:0000256" key="4">
    <source>
        <dbReference type="ARBA" id="ARBA00022840"/>
    </source>
</evidence>
<dbReference type="PANTHER" id="PTHR42781:SF4">
    <property type="entry name" value="SPERMIDINE_PUTRESCINE IMPORT ATP-BINDING PROTEIN POTA"/>
    <property type="match status" value="1"/>
</dbReference>
<dbReference type="GO" id="GO:0005524">
    <property type="term" value="F:ATP binding"/>
    <property type="evidence" value="ECO:0007669"/>
    <property type="project" value="UniProtKB-KW"/>
</dbReference>
<evidence type="ECO:0000256" key="1">
    <source>
        <dbReference type="ARBA" id="ARBA00022448"/>
    </source>
</evidence>
<keyword evidence="2" id="KW-1003">Cell membrane</keyword>
<keyword evidence="2" id="KW-0472">Membrane</keyword>
<keyword evidence="7" id="KW-1185">Reference proteome</keyword>
<protein>
    <submittedName>
        <fullName evidence="6">ABC transporter ATP-binding protein</fullName>
    </submittedName>
</protein>
<feature type="domain" description="ABC transporter" evidence="5">
    <location>
        <begin position="18"/>
        <end position="252"/>
    </location>
</feature>
<dbReference type="InterPro" id="IPR017871">
    <property type="entry name" value="ABC_transporter-like_CS"/>
</dbReference>
<dbReference type="InterPro" id="IPR003439">
    <property type="entry name" value="ABC_transporter-like_ATP-bd"/>
</dbReference>
<dbReference type="GO" id="GO:0016887">
    <property type="term" value="F:ATP hydrolysis activity"/>
    <property type="evidence" value="ECO:0007669"/>
    <property type="project" value="InterPro"/>
</dbReference>
<gene>
    <name evidence="6" type="ORF">E8K88_08345</name>
</gene>
<name>A0A4S5BRM7_9BURK</name>
<reference evidence="6 7" key="1">
    <citation type="submission" date="2019-04" db="EMBL/GenBank/DDBJ databases">
        <title>Lampropedia sp YIM MLB12 draf genome.</title>
        <authorList>
            <person name="Wang Y.-X."/>
        </authorList>
    </citation>
    <scope>NUCLEOTIDE SEQUENCE [LARGE SCALE GENOMIC DNA]</scope>
    <source>
        <strain evidence="6 7">YIM MLB12</strain>
    </source>
</reference>
<keyword evidence="4 6" id="KW-0067">ATP-binding</keyword>
<dbReference type="PROSITE" id="PS00211">
    <property type="entry name" value="ABC_TRANSPORTER_1"/>
    <property type="match status" value="1"/>
</dbReference>
<accession>A0A4S5BRM7</accession>
<dbReference type="SMART" id="SM00382">
    <property type="entry name" value="AAA"/>
    <property type="match status" value="1"/>
</dbReference>
<dbReference type="FunFam" id="3.40.50.300:FF:000425">
    <property type="entry name" value="Probable ABC transporter, ATP-binding subunit"/>
    <property type="match status" value="1"/>
</dbReference>
<dbReference type="InterPro" id="IPR050093">
    <property type="entry name" value="ABC_SmlMolc_Importer"/>
</dbReference>
<dbReference type="InterPro" id="IPR008995">
    <property type="entry name" value="Mo/tungstate-bd_C_term_dom"/>
</dbReference>
<dbReference type="OrthoDB" id="5298774at2"/>
<dbReference type="AlphaFoldDB" id="A0A4S5BRM7"/>
<dbReference type="Pfam" id="PF00005">
    <property type="entry name" value="ABC_tran"/>
    <property type="match status" value="1"/>
</dbReference>
<evidence type="ECO:0000313" key="6">
    <source>
        <dbReference type="EMBL" id="THJ33671.1"/>
    </source>
</evidence>
<dbReference type="PROSITE" id="PS50893">
    <property type="entry name" value="ABC_TRANSPORTER_2"/>
    <property type="match status" value="1"/>
</dbReference>
<dbReference type="GO" id="GO:0043190">
    <property type="term" value="C:ATP-binding cassette (ABC) transporter complex"/>
    <property type="evidence" value="ECO:0007669"/>
    <property type="project" value="InterPro"/>
</dbReference>
<dbReference type="InterPro" id="IPR013611">
    <property type="entry name" value="Transp-assoc_OB_typ2"/>
</dbReference>
<dbReference type="Proteomes" id="UP000306236">
    <property type="component" value="Unassembled WGS sequence"/>
</dbReference>
<comment type="caution">
    <text evidence="6">The sequence shown here is derived from an EMBL/GenBank/DDBJ whole genome shotgun (WGS) entry which is preliminary data.</text>
</comment>
<keyword evidence="1" id="KW-0813">Transport</keyword>
<dbReference type="GO" id="GO:0015697">
    <property type="term" value="P:quaternary ammonium group transport"/>
    <property type="evidence" value="ECO:0007669"/>
    <property type="project" value="UniProtKB-ARBA"/>
</dbReference>
<evidence type="ECO:0000256" key="2">
    <source>
        <dbReference type="ARBA" id="ARBA00022475"/>
    </source>
</evidence>
<dbReference type="InterPro" id="IPR027417">
    <property type="entry name" value="P-loop_NTPase"/>
</dbReference>
<proteinExistence type="predicted"/>
<dbReference type="GO" id="GO:0022857">
    <property type="term" value="F:transmembrane transporter activity"/>
    <property type="evidence" value="ECO:0007669"/>
    <property type="project" value="InterPro"/>
</dbReference>
<dbReference type="SUPFAM" id="SSF50331">
    <property type="entry name" value="MOP-like"/>
    <property type="match status" value="1"/>
</dbReference>
<evidence type="ECO:0000259" key="5">
    <source>
        <dbReference type="PROSITE" id="PS50893"/>
    </source>
</evidence>
<evidence type="ECO:0000313" key="7">
    <source>
        <dbReference type="Proteomes" id="UP000306236"/>
    </source>
</evidence>
<dbReference type="InterPro" id="IPR003593">
    <property type="entry name" value="AAA+_ATPase"/>
</dbReference>
<dbReference type="Gene3D" id="3.40.50.300">
    <property type="entry name" value="P-loop containing nucleotide triphosphate hydrolases"/>
    <property type="match status" value="1"/>
</dbReference>